<dbReference type="PROSITE" id="PS51146">
    <property type="entry name" value="KAIC"/>
    <property type="match status" value="2"/>
</dbReference>
<dbReference type="PANTHER" id="PTHR42926">
    <property type="match status" value="1"/>
</dbReference>
<dbReference type="InterPro" id="IPR051347">
    <property type="entry name" value="Circadian_clock_KaiC-rel"/>
</dbReference>
<dbReference type="RefSeq" id="WP_134357827.1">
    <property type="nucleotide sequence ID" value="NZ_CP038033.1"/>
</dbReference>
<dbReference type="InterPro" id="IPR010624">
    <property type="entry name" value="KaiC_dom"/>
</dbReference>
<proteinExistence type="predicted"/>
<evidence type="ECO:0000259" key="1">
    <source>
        <dbReference type="PROSITE" id="PS51146"/>
    </source>
</evidence>
<keyword evidence="3" id="KW-1185">Reference proteome</keyword>
<feature type="domain" description="KaiC" evidence="1">
    <location>
        <begin position="37"/>
        <end position="279"/>
    </location>
</feature>
<evidence type="ECO:0000313" key="3">
    <source>
        <dbReference type="Proteomes" id="UP000294325"/>
    </source>
</evidence>
<accession>A0A4P7BZI6</accession>
<name>A0A4P7BZI6_9GAMM</name>
<dbReference type="SMART" id="SM00382">
    <property type="entry name" value="AAA"/>
    <property type="match status" value="2"/>
</dbReference>
<dbReference type="PANTHER" id="PTHR42926:SF1">
    <property type="entry name" value="CIRCADIAN CLOCK OSCILLATOR PROTEIN KAIC 1"/>
    <property type="match status" value="1"/>
</dbReference>
<dbReference type="InterPro" id="IPR035919">
    <property type="entry name" value="EAL_sf"/>
</dbReference>
<dbReference type="InterPro" id="IPR003593">
    <property type="entry name" value="AAA+_ATPase"/>
</dbReference>
<dbReference type="Gene3D" id="3.40.50.300">
    <property type="entry name" value="P-loop containing nucleotide triphosphate hydrolases"/>
    <property type="match status" value="2"/>
</dbReference>
<dbReference type="SUPFAM" id="SSF52540">
    <property type="entry name" value="P-loop containing nucleoside triphosphate hydrolases"/>
    <property type="match status" value="2"/>
</dbReference>
<dbReference type="Proteomes" id="UP000294325">
    <property type="component" value="Chromosome"/>
</dbReference>
<evidence type="ECO:0000313" key="2">
    <source>
        <dbReference type="EMBL" id="QBQ54630.1"/>
    </source>
</evidence>
<protein>
    <recommendedName>
        <fullName evidence="1">KaiC domain-containing protein</fullName>
    </recommendedName>
</protein>
<dbReference type="InterPro" id="IPR027417">
    <property type="entry name" value="P-loop_NTPase"/>
</dbReference>
<dbReference type="OrthoDB" id="9783783at2"/>
<dbReference type="Gene3D" id="3.20.20.450">
    <property type="entry name" value="EAL domain"/>
    <property type="match status" value="1"/>
</dbReference>
<dbReference type="SUPFAM" id="SSF141868">
    <property type="entry name" value="EAL domain-like"/>
    <property type="match status" value="1"/>
</dbReference>
<dbReference type="PRINTS" id="PR01874">
    <property type="entry name" value="DNAREPAIRADA"/>
</dbReference>
<organism evidence="2 3">
    <name type="scientific">Nitrosococcus wardiae</name>
    <dbReference type="NCBI Taxonomy" id="1814290"/>
    <lineage>
        <taxon>Bacteria</taxon>
        <taxon>Pseudomonadati</taxon>
        <taxon>Pseudomonadota</taxon>
        <taxon>Gammaproteobacteria</taxon>
        <taxon>Chromatiales</taxon>
        <taxon>Chromatiaceae</taxon>
        <taxon>Nitrosococcus</taxon>
    </lineage>
</organism>
<dbReference type="EMBL" id="CP038033">
    <property type="protein sequence ID" value="QBQ54630.1"/>
    <property type="molecule type" value="Genomic_DNA"/>
</dbReference>
<dbReference type="Pfam" id="PF06745">
    <property type="entry name" value="ATPase"/>
    <property type="match status" value="2"/>
</dbReference>
<reference evidence="2 3" key="1">
    <citation type="submission" date="2019-03" db="EMBL/GenBank/DDBJ databases">
        <title>The genome sequence of Nitrosococcus wardiae strain D1FHST reveals the archetypal metabolic capacity of ammonia-oxidizing Gammaproteobacteria.</title>
        <authorList>
            <person name="Wang L."/>
            <person name="Lim C.K."/>
            <person name="Hanson T.E."/>
            <person name="Dang H."/>
            <person name="Klotz M.G."/>
        </authorList>
    </citation>
    <scope>NUCLEOTIDE SEQUENCE [LARGE SCALE GENOMIC DNA]</scope>
    <source>
        <strain evidence="2 3">D1FHS</strain>
    </source>
</reference>
<dbReference type="AlphaFoldDB" id="A0A4P7BZI6"/>
<sequence length="467" mass="51337">MAVNISAFQIRRSPLIDTIRKVLGDTGLEPGCLELELTESTLAIHFEEMICSQGEIPRGRTTVVIGGPGAGKTVFALQTAVNGIRQWGEPAIFVSFEEASSRIRTYMRHFTWESETLSEWELCFVDARLPPDAVQSGSFDLLGLLTMVHAKAREIRARRVIIDGIDALLSLLENAAQEQGELLRLQQWMESDELTCLMTSKTLFANPRHRQRYEFLNYLSDCLIMLESEVHRSLHSRTLHIAKYRGSGYLTNKFPALINTTGFNVVVAGTLELSYPVYEERVSSGIGRLDDLLRGGYIQGSSILVSGSPGTAKTTLGAAFAESACQRGETVVLVSFDEGSERIVANMRSIGIELGQSGHLQIASLRAGNYSPEAHYVAIHQLILERAPRFLILDPISALLGKGYLFGEEICGDLLVFAKSRGITLLCTSLLEDTAHQEESTASRISTMADTWIHLAYLARGGSVIAP</sequence>
<feature type="domain" description="KaiC" evidence="1">
    <location>
        <begin position="280"/>
        <end position="467"/>
    </location>
</feature>
<gene>
    <name evidence="2" type="ORF">E3U44_08985</name>
</gene>
<dbReference type="InterPro" id="IPR014774">
    <property type="entry name" value="KaiC-like_dom"/>
</dbReference>
<dbReference type="KEGG" id="nwr:E3U44_08985"/>
<dbReference type="GO" id="GO:0005524">
    <property type="term" value="F:ATP binding"/>
    <property type="evidence" value="ECO:0007669"/>
    <property type="project" value="InterPro"/>
</dbReference>